<dbReference type="PANTHER" id="PTHR14218:SF19">
    <property type="entry name" value="SERINE PROTEASE AORO, PUTATIVE (AFU_ORTHOLOGUE AFUA_6G10250)-RELATED"/>
    <property type="match status" value="1"/>
</dbReference>
<feature type="binding site" evidence="11">
    <location>
        <position position="629"/>
    </location>
    <ligand>
        <name>Ca(2+)</name>
        <dbReference type="ChEBI" id="CHEBI:29108"/>
    </ligand>
</feature>
<dbReference type="AlphaFoldDB" id="A0A139GZB8"/>
<dbReference type="Pfam" id="PF00082">
    <property type="entry name" value="Peptidase_S8"/>
    <property type="match status" value="1"/>
</dbReference>
<feature type="chain" id="PRO_5007806170" description="tripeptidyl-peptidase II" evidence="12">
    <location>
        <begin position="19"/>
        <end position="670"/>
    </location>
</feature>
<dbReference type="Gene3D" id="3.40.50.200">
    <property type="entry name" value="Peptidase S8/S53 domain"/>
    <property type="match status" value="1"/>
</dbReference>
<sequence>MHFKSVGVLLALASSALALSTPHRYVSHEKRDAPLKKWVKRDTLSRDAVLPMRFGLRQSNIDNGAGASLMDELSHPDSPRYGQWLSAEDIIDFFAPPQHAVDAVKNWLSEAGIDSKRISHSTNKQWIQLDAKVHEAERLLKAKYHHYEHVATGKVHVACDEYFLPEHLSQHIDYVTPGLKLLGGGKASNGRELDGRKDFDLEKRGFRTSKNQKFSTPIFGPQITAPLSSLNGTNALANCDQYVTPECIAAMYNITKGTKAAAGNELGIFEEGDFYTQQDLTLFFATFANYIPLLTHPKLKGIDGGFAPSAVAGGESDLDFEISYPIIWPQNSVLFQTDDIFYATGIQGGGGFLNTFLDAIDGSYCTYSAYGETGNADIDPVYPNPNPAGYQGQLQCGVYKPTNVISISYGEQEDDLPTNYQQRQCSEFMKLGMQGVSVVIASGDSGVAARSTDDGNSDGCLGNGEVFNPDFPASCPYITAAGATYLPPGGDAKKDEEVAVTRFPSGGGFSNIYPQPSYQSSAVNTYLTDHKPPYKTYNTSGMNNPPETVTNGGIYNVGGRGYPDISAVGDNVVVFVNAMPTLIGGTSASAPVFASILNRINEERIAAGKKTVGFVNPTLYNNPGAFHDITVGSNPGCNTQGFAVSQGWDPVTGLGTPNYPALLKVFMALP</sequence>
<feature type="binding site" evidence="11">
    <location>
        <position position="649"/>
    </location>
    <ligand>
        <name>Ca(2+)</name>
        <dbReference type="ChEBI" id="CHEBI:29108"/>
    </ligand>
</feature>
<dbReference type="PANTHER" id="PTHR14218">
    <property type="entry name" value="PROTEASE S8 TRIPEPTIDYL PEPTIDASE I CLN2"/>
    <property type="match status" value="1"/>
</dbReference>
<keyword evidence="15" id="KW-1185">Reference proteome</keyword>
<dbReference type="GO" id="GO:0006508">
    <property type="term" value="P:proteolysis"/>
    <property type="evidence" value="ECO:0007669"/>
    <property type="project" value="UniProtKB-KW"/>
</dbReference>
<keyword evidence="12" id="KW-0732">Signal</keyword>
<keyword evidence="6 11" id="KW-0479">Metal-binding</keyword>
<dbReference type="SMART" id="SM00944">
    <property type="entry name" value="Pro-kuma_activ"/>
    <property type="match status" value="1"/>
</dbReference>
<dbReference type="InterPro" id="IPR000209">
    <property type="entry name" value="Peptidase_S8/S53_dom"/>
</dbReference>
<feature type="binding site" evidence="11">
    <location>
        <position position="647"/>
    </location>
    <ligand>
        <name>Ca(2+)</name>
        <dbReference type="ChEBI" id="CHEBI:29108"/>
    </ligand>
</feature>
<comment type="cofactor">
    <cofactor evidence="11">
        <name>Ca(2+)</name>
        <dbReference type="ChEBI" id="CHEBI:29108"/>
    </cofactor>
    <text evidence="11">Binds 1 Ca(2+) ion per subunit.</text>
</comment>
<feature type="active site" description="Charge relay system" evidence="11">
    <location>
        <position position="319"/>
    </location>
</feature>
<evidence type="ECO:0000256" key="6">
    <source>
        <dbReference type="ARBA" id="ARBA00022723"/>
    </source>
</evidence>
<feature type="domain" description="Peptidase S53" evidence="13">
    <location>
        <begin position="242"/>
        <end position="669"/>
    </location>
</feature>
<comment type="catalytic activity">
    <reaction evidence="1">
        <text>Release of an N-terminal tripeptide from a polypeptide.</text>
        <dbReference type="EC" id="3.4.14.10"/>
    </reaction>
</comment>
<dbReference type="PROSITE" id="PS51695">
    <property type="entry name" value="SEDOLISIN"/>
    <property type="match status" value="1"/>
</dbReference>
<dbReference type="SUPFAM" id="SSF52743">
    <property type="entry name" value="Subtilisin-like"/>
    <property type="match status" value="1"/>
</dbReference>
<organism evidence="14 15">
    <name type="scientific">Pseudocercospora eumusae</name>
    <dbReference type="NCBI Taxonomy" id="321146"/>
    <lineage>
        <taxon>Eukaryota</taxon>
        <taxon>Fungi</taxon>
        <taxon>Dikarya</taxon>
        <taxon>Ascomycota</taxon>
        <taxon>Pezizomycotina</taxon>
        <taxon>Dothideomycetes</taxon>
        <taxon>Dothideomycetidae</taxon>
        <taxon>Mycosphaerellales</taxon>
        <taxon>Mycosphaerellaceae</taxon>
        <taxon>Pseudocercospora</taxon>
    </lineage>
</organism>
<dbReference type="STRING" id="321146.A0A139GZB8"/>
<reference evidence="14 15" key="1">
    <citation type="submission" date="2015-07" db="EMBL/GenBank/DDBJ databases">
        <title>Comparative genomics of the Sigatoka disease complex on banana suggests a link between parallel evolutionary changes in Pseudocercospora fijiensis and Pseudocercospora eumusae and increased virulence on the banana host.</title>
        <authorList>
            <person name="Chang T.-C."/>
            <person name="Salvucci A."/>
            <person name="Crous P.W."/>
            <person name="Stergiopoulos I."/>
        </authorList>
    </citation>
    <scope>NUCLEOTIDE SEQUENCE [LARGE SCALE GENOMIC DNA]</scope>
    <source>
        <strain evidence="14 15">CBS 114824</strain>
    </source>
</reference>
<evidence type="ECO:0000256" key="8">
    <source>
        <dbReference type="ARBA" id="ARBA00022825"/>
    </source>
</evidence>
<evidence type="ECO:0000256" key="7">
    <source>
        <dbReference type="ARBA" id="ARBA00022801"/>
    </source>
</evidence>
<dbReference type="EMBL" id="LFZN01000210">
    <property type="protein sequence ID" value="KXS95550.1"/>
    <property type="molecule type" value="Genomic_DNA"/>
</dbReference>
<dbReference type="InterPro" id="IPR030400">
    <property type="entry name" value="Sedolisin_dom"/>
</dbReference>
<evidence type="ECO:0000256" key="10">
    <source>
        <dbReference type="ARBA" id="ARBA00023145"/>
    </source>
</evidence>
<dbReference type="InterPro" id="IPR050819">
    <property type="entry name" value="Tripeptidyl-peptidase_I"/>
</dbReference>
<accession>A0A139GZB8</accession>
<dbReference type="Proteomes" id="UP000070133">
    <property type="component" value="Unassembled WGS sequence"/>
</dbReference>
<keyword evidence="10" id="KW-0865">Zymogen</keyword>
<keyword evidence="5 11" id="KW-0645">Protease</keyword>
<comment type="function">
    <text evidence="2">Secreted tripeptidyl-peptidase which degrades proteins at acidic pHs and is involved in virulence.</text>
</comment>
<evidence type="ECO:0000313" key="15">
    <source>
        <dbReference type="Proteomes" id="UP000070133"/>
    </source>
</evidence>
<dbReference type="EC" id="3.4.14.10" evidence="4"/>
<comment type="subcellular location">
    <subcellularLocation>
        <location evidence="3">Secreted</location>
        <location evidence="3">Extracellular space</location>
    </subcellularLocation>
</comment>
<protein>
    <recommendedName>
        <fullName evidence="4">tripeptidyl-peptidase II</fullName>
        <ecNumber evidence="4">3.4.14.10</ecNumber>
    </recommendedName>
</protein>
<name>A0A139GZB8_9PEZI</name>
<feature type="active site" description="Charge relay system" evidence="11">
    <location>
        <position position="587"/>
    </location>
</feature>
<evidence type="ECO:0000256" key="3">
    <source>
        <dbReference type="ARBA" id="ARBA00004239"/>
    </source>
</evidence>
<proteinExistence type="predicted"/>
<gene>
    <name evidence="14" type="ORF">AC578_5260</name>
</gene>
<evidence type="ECO:0000256" key="4">
    <source>
        <dbReference type="ARBA" id="ARBA00012462"/>
    </source>
</evidence>
<evidence type="ECO:0000256" key="2">
    <source>
        <dbReference type="ARBA" id="ARBA00002451"/>
    </source>
</evidence>
<feature type="active site" description="Charge relay system" evidence="11">
    <location>
        <position position="315"/>
    </location>
</feature>
<dbReference type="InterPro" id="IPR036852">
    <property type="entry name" value="Peptidase_S8/S53_dom_sf"/>
</dbReference>
<evidence type="ECO:0000256" key="9">
    <source>
        <dbReference type="ARBA" id="ARBA00022837"/>
    </source>
</evidence>
<dbReference type="GO" id="GO:0046872">
    <property type="term" value="F:metal ion binding"/>
    <property type="evidence" value="ECO:0007669"/>
    <property type="project" value="UniProtKB-UniRule"/>
</dbReference>
<keyword evidence="7 11" id="KW-0378">Hydrolase</keyword>
<evidence type="ECO:0000259" key="13">
    <source>
        <dbReference type="PROSITE" id="PS51695"/>
    </source>
</evidence>
<feature type="binding site" evidence="11">
    <location>
        <position position="628"/>
    </location>
    <ligand>
        <name>Ca(2+)</name>
        <dbReference type="ChEBI" id="CHEBI:29108"/>
    </ligand>
</feature>
<evidence type="ECO:0000256" key="5">
    <source>
        <dbReference type="ARBA" id="ARBA00022670"/>
    </source>
</evidence>
<evidence type="ECO:0000313" key="14">
    <source>
        <dbReference type="EMBL" id="KXS95550.1"/>
    </source>
</evidence>
<keyword evidence="9 11" id="KW-0106">Calcium</keyword>
<evidence type="ECO:0000256" key="12">
    <source>
        <dbReference type="SAM" id="SignalP"/>
    </source>
</evidence>
<comment type="caution">
    <text evidence="14">The sequence shown here is derived from an EMBL/GenBank/DDBJ whole genome shotgun (WGS) entry which is preliminary data.</text>
</comment>
<evidence type="ECO:0000256" key="1">
    <source>
        <dbReference type="ARBA" id="ARBA00001910"/>
    </source>
</evidence>
<feature type="signal peptide" evidence="12">
    <location>
        <begin position="1"/>
        <end position="18"/>
    </location>
</feature>
<dbReference type="GO" id="GO:0008240">
    <property type="term" value="F:tripeptidyl-peptidase activity"/>
    <property type="evidence" value="ECO:0007669"/>
    <property type="project" value="TreeGrafter"/>
</dbReference>
<dbReference type="CDD" id="cd04056">
    <property type="entry name" value="Peptidases_S53"/>
    <property type="match status" value="1"/>
</dbReference>
<evidence type="ECO:0000256" key="11">
    <source>
        <dbReference type="PROSITE-ProRule" id="PRU01032"/>
    </source>
</evidence>
<dbReference type="SUPFAM" id="SSF54897">
    <property type="entry name" value="Protease propeptides/inhibitors"/>
    <property type="match status" value="1"/>
</dbReference>
<dbReference type="Pfam" id="PF09286">
    <property type="entry name" value="Pro-kuma_activ"/>
    <property type="match status" value="1"/>
</dbReference>
<dbReference type="InterPro" id="IPR015366">
    <property type="entry name" value="S53_propep"/>
</dbReference>
<dbReference type="OrthoDB" id="409122at2759"/>
<dbReference type="CDD" id="cd11377">
    <property type="entry name" value="Pro-peptidase_S53"/>
    <property type="match status" value="1"/>
</dbReference>
<dbReference type="GO" id="GO:0004252">
    <property type="term" value="F:serine-type endopeptidase activity"/>
    <property type="evidence" value="ECO:0007669"/>
    <property type="project" value="UniProtKB-UniRule"/>
</dbReference>
<keyword evidence="8 11" id="KW-0720">Serine protease</keyword>
<dbReference type="GO" id="GO:0005576">
    <property type="term" value="C:extracellular region"/>
    <property type="evidence" value="ECO:0007669"/>
    <property type="project" value="UniProtKB-SubCell"/>
</dbReference>